<evidence type="ECO:0008006" key="2">
    <source>
        <dbReference type="Google" id="ProtNLM"/>
    </source>
</evidence>
<evidence type="ECO:0000313" key="1">
    <source>
        <dbReference type="EMBL" id="GAG21416.1"/>
    </source>
</evidence>
<gene>
    <name evidence="1" type="ORF">S01H1_53098</name>
</gene>
<accession>X0X8Y2</accession>
<protein>
    <recommendedName>
        <fullName evidence="2">ACT domain-containing protein</fullName>
    </recommendedName>
</protein>
<name>X0X8Y2_9ZZZZ</name>
<sequence>MIDISQERDICFLIMRKVHNQPGVGKAAIDALKEAGVVVESFQGISTPRSINADVIMLGIHEKDTEKVSKSIMKATDKAGGQFPFFIRNLVGIIIREFPLKDPTEVIHRILSVCEKLRINILIMTTTYKSLSFYVKAEDFRDELIEDLQKAFA</sequence>
<proteinExistence type="predicted"/>
<dbReference type="InterPro" id="IPR045865">
    <property type="entry name" value="ACT-like_dom_sf"/>
</dbReference>
<dbReference type="AlphaFoldDB" id="X0X8Y2"/>
<dbReference type="EMBL" id="BARS01034364">
    <property type="protein sequence ID" value="GAG21416.1"/>
    <property type="molecule type" value="Genomic_DNA"/>
</dbReference>
<comment type="caution">
    <text evidence="1">The sequence shown here is derived from an EMBL/GenBank/DDBJ whole genome shotgun (WGS) entry which is preliminary data.</text>
</comment>
<dbReference type="SUPFAM" id="SSF55021">
    <property type="entry name" value="ACT-like"/>
    <property type="match status" value="1"/>
</dbReference>
<organism evidence="1">
    <name type="scientific">marine sediment metagenome</name>
    <dbReference type="NCBI Taxonomy" id="412755"/>
    <lineage>
        <taxon>unclassified sequences</taxon>
        <taxon>metagenomes</taxon>
        <taxon>ecological metagenomes</taxon>
    </lineage>
</organism>
<reference evidence="1" key="1">
    <citation type="journal article" date="2014" name="Front. Microbiol.">
        <title>High frequency of phylogenetically diverse reductive dehalogenase-homologous genes in deep subseafloor sedimentary metagenomes.</title>
        <authorList>
            <person name="Kawai M."/>
            <person name="Futagami T."/>
            <person name="Toyoda A."/>
            <person name="Takaki Y."/>
            <person name="Nishi S."/>
            <person name="Hori S."/>
            <person name="Arai W."/>
            <person name="Tsubouchi T."/>
            <person name="Morono Y."/>
            <person name="Uchiyama I."/>
            <person name="Ito T."/>
            <person name="Fujiyama A."/>
            <person name="Inagaki F."/>
            <person name="Takami H."/>
        </authorList>
    </citation>
    <scope>NUCLEOTIDE SEQUENCE</scope>
    <source>
        <strain evidence="1">Expedition CK06-06</strain>
    </source>
</reference>
<dbReference type="Gene3D" id="3.30.2130.10">
    <property type="entry name" value="VC0802-like"/>
    <property type="match status" value="1"/>
</dbReference>